<dbReference type="Gene3D" id="2.60.40.10">
    <property type="entry name" value="Immunoglobulins"/>
    <property type="match status" value="1"/>
</dbReference>
<proteinExistence type="predicted"/>
<dbReference type="RefSeq" id="XP_035826129.1">
    <property type="nucleotide sequence ID" value="XM_035970236.1"/>
</dbReference>
<evidence type="ECO:0000313" key="2">
    <source>
        <dbReference type="Proteomes" id="UP000694888"/>
    </source>
</evidence>
<evidence type="ECO:0000313" key="3">
    <source>
        <dbReference type="RefSeq" id="XP_035826129.1"/>
    </source>
</evidence>
<keyword evidence="2" id="KW-1185">Reference proteome</keyword>
<dbReference type="SUPFAM" id="SSF49265">
    <property type="entry name" value="Fibronectin type III"/>
    <property type="match status" value="1"/>
</dbReference>
<protein>
    <submittedName>
        <fullName evidence="3">Uncharacterized protein LOC101857849</fullName>
    </submittedName>
</protein>
<name>A0ABM1VUN7_APLCA</name>
<organism evidence="2 3">
    <name type="scientific">Aplysia californica</name>
    <name type="common">California sea hare</name>
    <dbReference type="NCBI Taxonomy" id="6500"/>
    <lineage>
        <taxon>Eukaryota</taxon>
        <taxon>Metazoa</taxon>
        <taxon>Spiralia</taxon>
        <taxon>Lophotrochozoa</taxon>
        <taxon>Mollusca</taxon>
        <taxon>Gastropoda</taxon>
        <taxon>Heterobranchia</taxon>
        <taxon>Euthyneura</taxon>
        <taxon>Tectipleura</taxon>
        <taxon>Aplysiida</taxon>
        <taxon>Aplysioidea</taxon>
        <taxon>Aplysiidae</taxon>
        <taxon>Aplysia</taxon>
    </lineage>
</organism>
<reference evidence="3" key="1">
    <citation type="submission" date="2025-08" db="UniProtKB">
        <authorList>
            <consortium name="RefSeq"/>
        </authorList>
    </citation>
    <scope>IDENTIFICATION</scope>
</reference>
<feature type="signal peptide" evidence="1">
    <location>
        <begin position="1"/>
        <end position="23"/>
    </location>
</feature>
<dbReference type="Proteomes" id="UP000694888">
    <property type="component" value="Unplaced"/>
</dbReference>
<gene>
    <name evidence="3" type="primary">LOC101857849</name>
</gene>
<feature type="chain" id="PRO_5046450783" evidence="1">
    <location>
        <begin position="24"/>
        <end position="296"/>
    </location>
</feature>
<dbReference type="InterPro" id="IPR036116">
    <property type="entry name" value="FN3_sf"/>
</dbReference>
<keyword evidence="1" id="KW-0732">Signal</keyword>
<evidence type="ECO:0000256" key="1">
    <source>
        <dbReference type="SAM" id="SignalP"/>
    </source>
</evidence>
<dbReference type="InterPro" id="IPR013783">
    <property type="entry name" value="Ig-like_fold"/>
</dbReference>
<sequence>MARPAKTFLLLPLLFSTLEVVGGQSSEAAVVSNRGLTAGPVVKLEVSPPPHYTVTWLRPTSGPDTIDGYLLQLRQDNACLRLFRIICEDCKASRTIESSPPCDRPANFVHYPAALINDPDTMMNFTLLRLDPRTQYEAVVTPFSKDGLGKTSSTTFTTGKPIPPLADYSGTSLLWSRRGVIPAEDHVDINICSSCVLDKSHGDPTVAALLVCVQSVMGICLTPTINKPEDLDNVGTWRQAEAIGFKTAYRVTPEDWLSDLRKALPDPLAFSVGADRDCFTSDEYCNGYLPSQSMIT</sequence>
<accession>A0ABM1VUN7</accession>
<dbReference type="GeneID" id="101857849"/>